<name>A0A7K6BPA8_PTIVI</name>
<feature type="domain" description="OCEL" evidence="3">
    <location>
        <begin position="1"/>
        <end position="76"/>
    </location>
</feature>
<dbReference type="Proteomes" id="UP000584880">
    <property type="component" value="Unassembled WGS sequence"/>
</dbReference>
<dbReference type="AlphaFoldDB" id="A0A7K6BPA8"/>
<evidence type="ECO:0000256" key="1">
    <source>
        <dbReference type="ARBA" id="ARBA00009171"/>
    </source>
</evidence>
<dbReference type="Pfam" id="PF07303">
    <property type="entry name" value="Occludin_ELL"/>
    <property type="match status" value="1"/>
</dbReference>
<feature type="non-terminal residue" evidence="4">
    <location>
        <position position="76"/>
    </location>
</feature>
<evidence type="ECO:0000256" key="2">
    <source>
        <dbReference type="PROSITE-ProRule" id="PRU01324"/>
    </source>
</evidence>
<sequence>IRKYVTIVSLEQCQRYKDDFNAEYEEYRNLHGEVEKITESFRRLGEQRKSLTPGSEAYQVKKDKTVKVVFHHRRII</sequence>
<dbReference type="PANTHER" id="PTHR23288">
    <property type="entry name" value="OCCLUDIN AND RNA POLYMERASE II ELONGATION FACTOR ELL"/>
    <property type="match status" value="1"/>
</dbReference>
<dbReference type="GO" id="GO:0000987">
    <property type="term" value="F:cis-regulatory region sequence-specific DNA binding"/>
    <property type="evidence" value="ECO:0007669"/>
    <property type="project" value="TreeGrafter"/>
</dbReference>
<reference evidence="4 5" key="1">
    <citation type="submission" date="2019-09" db="EMBL/GenBank/DDBJ databases">
        <title>Bird 10,000 Genomes (B10K) Project - Family phase.</title>
        <authorList>
            <person name="Zhang G."/>
        </authorList>
    </citation>
    <scope>NUCLEOTIDE SEQUENCE [LARGE SCALE GENOMIC DNA]</scope>
    <source>
        <strain evidence="4">B10K-DU-012-10</strain>
        <tissue evidence="4">Blood</tissue>
    </source>
</reference>
<comment type="caution">
    <text evidence="4">The sequence shown here is derived from an EMBL/GenBank/DDBJ whole genome shotgun (WGS) entry which is preliminary data.</text>
</comment>
<keyword evidence="5" id="KW-1185">Reference proteome</keyword>
<dbReference type="GO" id="GO:0032968">
    <property type="term" value="P:positive regulation of transcription elongation by RNA polymerase II"/>
    <property type="evidence" value="ECO:0007669"/>
    <property type="project" value="TreeGrafter"/>
</dbReference>
<dbReference type="Gene3D" id="6.10.140.340">
    <property type="match status" value="1"/>
</dbReference>
<dbReference type="InterPro" id="IPR031176">
    <property type="entry name" value="ELL/occludin"/>
</dbReference>
<evidence type="ECO:0000313" key="4">
    <source>
        <dbReference type="EMBL" id="NWV03512.1"/>
    </source>
</evidence>
<gene>
    <name evidence="4" type="primary">Ell2_0</name>
    <name evidence="4" type="ORF">PTIVIO_R15196</name>
</gene>
<protein>
    <submittedName>
        <fullName evidence="4">ELL2 factor</fullName>
    </submittedName>
</protein>
<accession>A0A7K6BPA8</accession>
<dbReference type="PANTHER" id="PTHR23288:SF8">
    <property type="entry name" value="RNA POLYMERASE II ELONGATION FACTOR ELL2"/>
    <property type="match status" value="1"/>
</dbReference>
<dbReference type="SUPFAM" id="SSF144292">
    <property type="entry name" value="occludin/ELL-like"/>
    <property type="match status" value="1"/>
</dbReference>
<dbReference type="GO" id="GO:0042795">
    <property type="term" value="P:snRNA transcription by RNA polymerase II"/>
    <property type="evidence" value="ECO:0007669"/>
    <property type="project" value="TreeGrafter"/>
</dbReference>
<evidence type="ECO:0000313" key="5">
    <source>
        <dbReference type="Proteomes" id="UP000584880"/>
    </source>
</evidence>
<evidence type="ECO:0000259" key="3">
    <source>
        <dbReference type="PROSITE" id="PS51980"/>
    </source>
</evidence>
<organism evidence="4 5">
    <name type="scientific">Ptilonorhynchus violaceus</name>
    <name type="common">Satin bowerbird</name>
    <name type="synonym">Pyrrhocorax violaceus</name>
    <dbReference type="NCBI Taxonomy" id="28724"/>
    <lineage>
        <taxon>Eukaryota</taxon>
        <taxon>Metazoa</taxon>
        <taxon>Chordata</taxon>
        <taxon>Craniata</taxon>
        <taxon>Vertebrata</taxon>
        <taxon>Euteleostomi</taxon>
        <taxon>Archelosauria</taxon>
        <taxon>Archosauria</taxon>
        <taxon>Dinosauria</taxon>
        <taxon>Saurischia</taxon>
        <taxon>Theropoda</taxon>
        <taxon>Coelurosauria</taxon>
        <taxon>Aves</taxon>
        <taxon>Neognathae</taxon>
        <taxon>Neoaves</taxon>
        <taxon>Telluraves</taxon>
        <taxon>Australaves</taxon>
        <taxon>Passeriformes</taxon>
        <taxon>Ptilonorhynchidae</taxon>
        <taxon>Ptilonorhynchus</taxon>
    </lineage>
</organism>
<comment type="similarity">
    <text evidence="1 2">Belongs to the ELL/occludin family.</text>
</comment>
<dbReference type="GO" id="GO:0008023">
    <property type="term" value="C:transcription elongation factor complex"/>
    <property type="evidence" value="ECO:0007669"/>
    <property type="project" value="TreeGrafter"/>
</dbReference>
<proteinExistence type="inferred from homology"/>
<dbReference type="EMBL" id="VZRJ01001409">
    <property type="protein sequence ID" value="NWV03512.1"/>
    <property type="molecule type" value="Genomic_DNA"/>
</dbReference>
<dbReference type="PROSITE" id="PS51980">
    <property type="entry name" value="OCEL"/>
    <property type="match status" value="1"/>
</dbReference>
<feature type="non-terminal residue" evidence="4">
    <location>
        <position position="1"/>
    </location>
</feature>
<dbReference type="InterPro" id="IPR010844">
    <property type="entry name" value="Occludin_ELL"/>
</dbReference>